<dbReference type="KEGG" id="asx:CDL62_03360"/>
<dbReference type="OrthoDB" id="122515at2"/>
<dbReference type="PROSITE" id="PS51866">
    <property type="entry name" value="MOP"/>
    <property type="match status" value="1"/>
</dbReference>
<sequence>MKLSARNQLKGKIVTVEEGLITSKVVMDLGSGNIISAIISKDAIADLELKPGVDAIAVIKSTEVIIGTPCDCKSEGKESKCGCKNHD</sequence>
<dbReference type="SUPFAM" id="SSF50331">
    <property type="entry name" value="MOP-like"/>
    <property type="match status" value="1"/>
</dbReference>
<dbReference type="STRING" id="889453.SAMN03080601_01898"/>
<evidence type="ECO:0000256" key="2">
    <source>
        <dbReference type="PROSITE-ProRule" id="PRU01213"/>
    </source>
</evidence>
<keyword evidence="5" id="KW-1185">Reference proteome</keyword>
<dbReference type="InterPro" id="IPR004606">
    <property type="entry name" value="Mop_domain"/>
</dbReference>
<gene>
    <name evidence="4" type="ORF">SAMN03080601_01898</name>
</gene>
<keyword evidence="1 2" id="KW-0500">Molybdenum</keyword>
<dbReference type="NCBIfam" id="TIGR00638">
    <property type="entry name" value="Mop"/>
    <property type="match status" value="1"/>
</dbReference>
<dbReference type="Gene3D" id="2.40.50.100">
    <property type="match status" value="1"/>
</dbReference>
<evidence type="ECO:0000256" key="1">
    <source>
        <dbReference type="ARBA" id="ARBA00022505"/>
    </source>
</evidence>
<dbReference type="Pfam" id="PF03459">
    <property type="entry name" value="TOBE"/>
    <property type="match status" value="1"/>
</dbReference>
<dbReference type="InterPro" id="IPR008995">
    <property type="entry name" value="Mo/tungstate-bd_C_term_dom"/>
</dbReference>
<proteinExistence type="predicted"/>
<dbReference type="RefSeq" id="WP_079557643.1">
    <property type="nucleotide sequence ID" value="NZ_CP021904.1"/>
</dbReference>
<evidence type="ECO:0000313" key="4">
    <source>
        <dbReference type="EMBL" id="SKC10166.1"/>
    </source>
</evidence>
<feature type="domain" description="Mop" evidence="3">
    <location>
        <begin position="2"/>
        <end position="68"/>
    </location>
</feature>
<protein>
    <submittedName>
        <fullName evidence="4">Molybdenum-pterin binding domain-containing protein</fullName>
    </submittedName>
</protein>
<reference evidence="4 5" key="1">
    <citation type="submission" date="2017-02" db="EMBL/GenBank/DDBJ databases">
        <authorList>
            <person name="Peterson S.W."/>
        </authorList>
    </citation>
    <scope>NUCLEOTIDE SEQUENCE [LARGE SCALE GENOMIC DNA]</scope>
    <source>
        <strain evidence="4 5">DSM 24412</strain>
    </source>
</reference>
<dbReference type="GO" id="GO:0015689">
    <property type="term" value="P:molybdate ion transport"/>
    <property type="evidence" value="ECO:0007669"/>
    <property type="project" value="InterPro"/>
</dbReference>
<accession>A0A1T5GP18</accession>
<name>A0A1T5GP18_9BACT</name>
<evidence type="ECO:0000313" key="5">
    <source>
        <dbReference type="Proteomes" id="UP000191055"/>
    </source>
</evidence>
<dbReference type="EMBL" id="FUYV01000010">
    <property type="protein sequence ID" value="SKC10166.1"/>
    <property type="molecule type" value="Genomic_DNA"/>
</dbReference>
<organism evidence="4 5">
    <name type="scientific">Alkalitalea saponilacus</name>
    <dbReference type="NCBI Taxonomy" id="889453"/>
    <lineage>
        <taxon>Bacteria</taxon>
        <taxon>Pseudomonadati</taxon>
        <taxon>Bacteroidota</taxon>
        <taxon>Bacteroidia</taxon>
        <taxon>Marinilabiliales</taxon>
        <taxon>Marinilabiliaceae</taxon>
        <taxon>Alkalitalea</taxon>
    </lineage>
</organism>
<dbReference type="InterPro" id="IPR005116">
    <property type="entry name" value="Transp-assoc_OB_typ1"/>
</dbReference>
<dbReference type="AlphaFoldDB" id="A0A1T5GP18"/>
<evidence type="ECO:0000259" key="3">
    <source>
        <dbReference type="PROSITE" id="PS51866"/>
    </source>
</evidence>
<dbReference type="Proteomes" id="UP000191055">
    <property type="component" value="Unassembled WGS sequence"/>
</dbReference>